<dbReference type="Proteomes" id="UP000075882">
    <property type="component" value="Unassembled WGS sequence"/>
</dbReference>
<dbReference type="GO" id="GO:0005576">
    <property type="term" value="C:extracellular region"/>
    <property type="evidence" value="ECO:0007669"/>
    <property type="project" value="UniProtKB-SubCell"/>
</dbReference>
<dbReference type="VEuPathDB" id="VectorBase:ACON008282"/>
<proteinExistence type="inferred from homology"/>
<sequence length="168" mass="18469">MFKKLLLSVGLVWCLISLGQARKESTVEECEKNIGDSLKDRVCELRQYTPVSSDDMDKHMQCVLEVVGFVDGNGEVKESVLLELLQRVDSGVNHAANMKKCVTEASTSGSDKKANTFYTCFLGTSSLAGFKNAVDYNELLKAGKMQTSDPFDMNRVAALIKEIDDGLC</sequence>
<dbReference type="Proteomes" id="UP001105220">
    <property type="component" value="Unplaced"/>
</dbReference>
<evidence type="ECO:0000313" key="6">
    <source>
        <dbReference type="EnsemblMetazoa" id="ACON008282-PA"/>
    </source>
</evidence>
<dbReference type="GO" id="GO:0005549">
    <property type="term" value="F:odorant binding"/>
    <property type="evidence" value="ECO:0007669"/>
    <property type="project" value="InterPro"/>
</dbReference>
<dbReference type="CDD" id="cd23992">
    <property type="entry name" value="PBP_GOBP"/>
    <property type="match status" value="1"/>
</dbReference>
<reference key="1">
    <citation type="journal article" date="2019" name="Genes (Basel)">
        <title>A High-Quality De novo Genome Assembly from a Single Mosquito Using PacBio Sequencing.</title>
        <authorList>
            <person name="Kingan S.B."/>
            <person name="Heaton H."/>
            <person name="Cudini J."/>
            <person name="Lambert C.C."/>
            <person name="Baybayan P."/>
            <person name="Galvin B.D."/>
            <person name="Durbin R."/>
            <person name="Korlach J."/>
            <person name="Lawniczak M.K.N."/>
        </authorList>
    </citation>
    <scope>NUCLEOTIDE SEQUENCE [LARGE SCALE GENOMIC DNA]</scope>
    <source>
        <strain>Mali-NIH</strain>
    </source>
</reference>
<dbReference type="EnsemblMetazoa" id="ACOM030196-RA">
    <property type="protein sequence ID" value="ACOM030196-PA"/>
    <property type="gene ID" value="ACOM030196"/>
</dbReference>
<reference evidence="6" key="2">
    <citation type="submission" date="2020-05" db="UniProtKB">
        <authorList>
            <consortium name="EnsemblMetazoa"/>
        </authorList>
    </citation>
    <scope>IDENTIFICATION</scope>
    <source>
        <strain evidence="6">Ngousso</strain>
    </source>
</reference>
<dbReference type="SMR" id="A0A182L0V2"/>
<dbReference type="InterPro" id="IPR036728">
    <property type="entry name" value="PBP_GOBP_sf"/>
</dbReference>
<name>A0A182L0V2_ANOCL</name>
<evidence type="ECO:0000256" key="1">
    <source>
        <dbReference type="ARBA" id="ARBA00004613"/>
    </source>
</evidence>
<evidence type="ECO:0000256" key="3">
    <source>
        <dbReference type="ARBA" id="ARBA00022525"/>
    </source>
</evidence>
<evidence type="ECO:0000256" key="2">
    <source>
        <dbReference type="ARBA" id="ARBA00008098"/>
    </source>
</evidence>
<dbReference type="SUPFAM" id="SSF47565">
    <property type="entry name" value="Insect pheromone/odorant-binding proteins"/>
    <property type="match status" value="1"/>
</dbReference>
<dbReference type="KEGG" id="acoz:120957488"/>
<dbReference type="VEuPathDB" id="VectorBase:ACOM030196"/>
<dbReference type="GeneID" id="120957488"/>
<accession>A0A182L0V2</accession>
<evidence type="ECO:0000256" key="4">
    <source>
        <dbReference type="ARBA" id="ARBA00022729"/>
    </source>
</evidence>
<dbReference type="Pfam" id="PF01395">
    <property type="entry name" value="PBP_GOBP"/>
    <property type="match status" value="1"/>
</dbReference>
<dbReference type="VEuPathDB" id="VectorBase:ACMO_010925"/>
<keyword evidence="4 5" id="KW-0732">Signal</keyword>
<evidence type="ECO:0000313" key="7">
    <source>
        <dbReference type="Proteomes" id="UP001105220"/>
    </source>
</evidence>
<dbReference type="EnsemblMetazoa" id="ACON008282-RA">
    <property type="protein sequence ID" value="ACON008282-PA"/>
    <property type="gene ID" value="ACON008282"/>
</dbReference>
<keyword evidence="3" id="KW-0964">Secreted</keyword>
<dbReference type="STRING" id="1518534.A0A182L0V2"/>
<dbReference type="SMART" id="SM00708">
    <property type="entry name" value="PhBP"/>
    <property type="match status" value="1"/>
</dbReference>
<dbReference type="InterPro" id="IPR006170">
    <property type="entry name" value="PBP/GOBP"/>
</dbReference>
<keyword evidence="7" id="KW-1185">Reference proteome</keyword>
<evidence type="ECO:0000256" key="5">
    <source>
        <dbReference type="SAM" id="SignalP"/>
    </source>
</evidence>
<dbReference type="AlphaFoldDB" id="A0A182L0V2"/>
<dbReference type="Gene3D" id="1.10.238.20">
    <property type="entry name" value="Pheromone/general odorant binding protein domain"/>
    <property type="match status" value="1"/>
</dbReference>
<organism evidence="6 7">
    <name type="scientific">Anopheles coluzzii</name>
    <name type="common">African malaria mosquito</name>
    <dbReference type="NCBI Taxonomy" id="1518534"/>
    <lineage>
        <taxon>Eukaryota</taxon>
        <taxon>Metazoa</taxon>
        <taxon>Ecdysozoa</taxon>
        <taxon>Arthropoda</taxon>
        <taxon>Hexapoda</taxon>
        <taxon>Insecta</taxon>
        <taxon>Pterygota</taxon>
        <taxon>Neoptera</taxon>
        <taxon>Endopterygota</taxon>
        <taxon>Diptera</taxon>
        <taxon>Nematocera</taxon>
        <taxon>Culicoidea</taxon>
        <taxon>Culicidae</taxon>
        <taxon>Anophelinae</taxon>
        <taxon>Anopheles</taxon>
    </lineage>
</organism>
<feature type="signal peptide" evidence="5">
    <location>
        <begin position="1"/>
        <end position="21"/>
    </location>
</feature>
<dbReference type="FunFam" id="1.10.238.20:FF:000008">
    <property type="entry name" value="D7-related 4 protein"/>
    <property type="match status" value="1"/>
</dbReference>
<comment type="subcellular location">
    <subcellularLocation>
        <location evidence="1">Secreted</location>
    </subcellularLocation>
</comment>
<comment type="similarity">
    <text evidence="2">Belongs to the PBP/GOBP family.</text>
</comment>
<dbReference type="RefSeq" id="XP_040235644.1">
    <property type="nucleotide sequence ID" value="XM_040379710.2"/>
</dbReference>
<dbReference type="VEuPathDB" id="VectorBase:ACON2_037063"/>
<protein>
    <submittedName>
        <fullName evidence="6">Uncharacterized protein</fullName>
    </submittedName>
</protein>
<feature type="chain" id="PRO_5014534100" evidence="5">
    <location>
        <begin position="22"/>
        <end position="168"/>
    </location>
</feature>